<evidence type="ECO:0008006" key="4">
    <source>
        <dbReference type="Google" id="ProtNLM"/>
    </source>
</evidence>
<dbReference type="AlphaFoldDB" id="A0A494WN24"/>
<feature type="chain" id="PRO_5019720074" description="Lipoprotein" evidence="1">
    <location>
        <begin position="26"/>
        <end position="154"/>
    </location>
</feature>
<gene>
    <name evidence="2" type="ORF">HDCHBGLK_02417</name>
</gene>
<dbReference type="PROSITE" id="PS51257">
    <property type="entry name" value="PROKAR_LIPOPROTEIN"/>
    <property type="match status" value="1"/>
</dbReference>
<dbReference type="KEGG" id="csci:HDCHBGLK_02417"/>
<dbReference type="OrthoDB" id="1783168at2"/>
<protein>
    <recommendedName>
        <fullName evidence="4">Lipoprotein</fullName>
    </recommendedName>
</protein>
<dbReference type="Proteomes" id="UP000289664">
    <property type="component" value="Chromosome"/>
</dbReference>
<name>A0A494WN24_CLOS5</name>
<dbReference type="GeneID" id="62696615"/>
<accession>A0A494WN24</accession>
<dbReference type="EMBL" id="CP036170">
    <property type="protein sequence ID" value="QBF75009.1"/>
    <property type="molecule type" value="Genomic_DNA"/>
</dbReference>
<evidence type="ECO:0000313" key="3">
    <source>
        <dbReference type="Proteomes" id="UP000289664"/>
    </source>
</evidence>
<reference evidence="2 3" key="1">
    <citation type="journal article" date="2019" name="Appl. Environ. Microbiol.">
        <title>Clostridium scindens ATCC 35704: integration of nutritional requirements, the complete genome sequence, and global transcriptional responses to bile acids.</title>
        <authorList>
            <person name="Devendran S."/>
            <person name="Shrestha R."/>
            <person name="Alves J.M.P."/>
            <person name="Wolf P.G."/>
            <person name="Ly L."/>
            <person name="Hernandez A.G."/>
            <person name="Mendez-Garcia C."/>
            <person name="Inboden A."/>
            <person name="Wiley J."/>
            <person name="Paul O."/>
            <person name="Allen A."/>
            <person name="Springer E."/>
            <person name="Wright C.L."/>
            <person name="Fields C.J."/>
            <person name="Daniel S.L."/>
            <person name="Ridlon J.M."/>
        </authorList>
    </citation>
    <scope>NUCLEOTIDE SEQUENCE [LARGE SCALE GENOMIC DNA]</scope>
    <source>
        <strain evidence="2 3">ATCC 35704</strain>
    </source>
</reference>
<keyword evidence="3" id="KW-1185">Reference proteome</keyword>
<feature type="signal peptide" evidence="1">
    <location>
        <begin position="1"/>
        <end position="25"/>
    </location>
</feature>
<evidence type="ECO:0000256" key="1">
    <source>
        <dbReference type="SAM" id="SignalP"/>
    </source>
</evidence>
<keyword evidence="1" id="KW-0732">Signal</keyword>
<proteinExistence type="predicted"/>
<sequence length="154" mass="16914">MRRRMITILLTSGCMMFLATGCSKAQIIKQYDNVLQSIGEKSITKDRKLQGERKLGEDSYVGSYKADYESFSGEEIVFGGTGLSRDAGNKIKVSCKIEAENGTAKITFQSGMEDARILCDGTGEHTETIELPCASNYLKIEGKDFTGTIELDSE</sequence>
<dbReference type="RefSeq" id="WP_009249387.1">
    <property type="nucleotide sequence ID" value="NZ_CP036170.1"/>
</dbReference>
<evidence type="ECO:0000313" key="2">
    <source>
        <dbReference type="EMBL" id="QBF75009.1"/>
    </source>
</evidence>
<organism evidence="2 3">
    <name type="scientific">Clostridium scindens (strain ATCC 35704 / DSM 5676 / VPI 13733 / 19)</name>
    <dbReference type="NCBI Taxonomy" id="411468"/>
    <lineage>
        <taxon>Bacteria</taxon>
        <taxon>Bacillati</taxon>
        <taxon>Bacillota</taxon>
        <taxon>Clostridia</taxon>
        <taxon>Lachnospirales</taxon>
        <taxon>Lachnospiraceae</taxon>
    </lineage>
</organism>